<gene>
    <name evidence="2" type="ORF">DNG_09111</name>
</gene>
<evidence type="ECO:0000256" key="1">
    <source>
        <dbReference type="SAM" id="SignalP"/>
    </source>
</evidence>
<keyword evidence="1" id="KW-0732">Signal</keyword>
<accession>A0AAE8SYZ5</accession>
<dbReference type="AlphaFoldDB" id="A0AAE8SYZ5"/>
<comment type="caution">
    <text evidence="2">The sequence shown here is derived from an EMBL/GenBank/DDBJ whole genome shotgun (WGS) entry which is preliminary data.</text>
</comment>
<evidence type="ECO:0000313" key="2">
    <source>
        <dbReference type="EMBL" id="SPO06421.1"/>
    </source>
</evidence>
<sequence length="111" mass="12284">MYILHSNLPALLLPALPAVLAQTSTVIVVPTSLVWQDAMEYCGQIGYTIYPIPATPTDAVYDVLDAQDDDRFWIARRAGGTCTCLNKNLDVEGDRLEEASCEETLPFFCKE</sequence>
<protein>
    <recommendedName>
        <fullName evidence="4">C-type lectin domain-containing protein</fullName>
    </recommendedName>
</protein>
<evidence type="ECO:0000313" key="3">
    <source>
        <dbReference type="Proteomes" id="UP001187682"/>
    </source>
</evidence>
<dbReference type="Proteomes" id="UP001187682">
    <property type="component" value="Unassembled WGS sequence"/>
</dbReference>
<organism evidence="2 3">
    <name type="scientific">Cephalotrichum gorgonifer</name>
    <dbReference type="NCBI Taxonomy" id="2041049"/>
    <lineage>
        <taxon>Eukaryota</taxon>
        <taxon>Fungi</taxon>
        <taxon>Dikarya</taxon>
        <taxon>Ascomycota</taxon>
        <taxon>Pezizomycotina</taxon>
        <taxon>Sordariomycetes</taxon>
        <taxon>Hypocreomycetidae</taxon>
        <taxon>Microascales</taxon>
        <taxon>Microascaceae</taxon>
        <taxon>Cephalotrichum</taxon>
    </lineage>
</organism>
<feature type="chain" id="PRO_5042010212" description="C-type lectin domain-containing protein" evidence="1">
    <location>
        <begin position="22"/>
        <end position="111"/>
    </location>
</feature>
<name>A0AAE8SYZ5_9PEZI</name>
<proteinExistence type="predicted"/>
<evidence type="ECO:0008006" key="4">
    <source>
        <dbReference type="Google" id="ProtNLM"/>
    </source>
</evidence>
<keyword evidence="3" id="KW-1185">Reference proteome</keyword>
<feature type="signal peptide" evidence="1">
    <location>
        <begin position="1"/>
        <end position="21"/>
    </location>
</feature>
<reference evidence="2" key="1">
    <citation type="submission" date="2018-03" db="EMBL/GenBank/DDBJ databases">
        <authorList>
            <person name="Guldener U."/>
        </authorList>
    </citation>
    <scope>NUCLEOTIDE SEQUENCE</scope>
</reference>
<dbReference type="EMBL" id="ONZQ02000015">
    <property type="protein sequence ID" value="SPO06421.1"/>
    <property type="molecule type" value="Genomic_DNA"/>
</dbReference>